<comment type="caution">
    <text evidence="1">The sequence shown here is derived from an EMBL/GenBank/DDBJ whole genome shotgun (WGS) entry which is preliminary data.</text>
</comment>
<organism evidence="1 2">
    <name type="scientific">Streptomyces polychromogenes</name>
    <dbReference type="NCBI Taxonomy" id="67342"/>
    <lineage>
        <taxon>Bacteria</taxon>
        <taxon>Bacillati</taxon>
        <taxon>Actinomycetota</taxon>
        <taxon>Actinomycetes</taxon>
        <taxon>Kitasatosporales</taxon>
        <taxon>Streptomycetaceae</taxon>
        <taxon>Streptomyces</taxon>
    </lineage>
</organism>
<proteinExistence type="predicted"/>
<protein>
    <submittedName>
        <fullName evidence="1">Uncharacterized protein</fullName>
    </submittedName>
</protein>
<accession>A0ABN0V204</accession>
<reference evidence="1 2" key="1">
    <citation type="journal article" date="2019" name="Int. J. Syst. Evol. Microbiol.">
        <title>The Global Catalogue of Microorganisms (GCM) 10K type strain sequencing project: providing services to taxonomists for standard genome sequencing and annotation.</title>
        <authorList>
            <consortium name="The Broad Institute Genomics Platform"/>
            <consortium name="The Broad Institute Genome Sequencing Center for Infectious Disease"/>
            <person name="Wu L."/>
            <person name="Ma J."/>
        </authorList>
    </citation>
    <scope>NUCLEOTIDE SEQUENCE [LARGE SCALE GENOMIC DNA]</scope>
    <source>
        <strain evidence="1 2">JCM 4505</strain>
    </source>
</reference>
<dbReference type="Proteomes" id="UP001501867">
    <property type="component" value="Unassembled WGS sequence"/>
</dbReference>
<evidence type="ECO:0000313" key="1">
    <source>
        <dbReference type="EMBL" id="GAA0271282.1"/>
    </source>
</evidence>
<gene>
    <name evidence="1" type="ORF">GCM10010302_06060</name>
</gene>
<keyword evidence="2" id="KW-1185">Reference proteome</keyword>
<dbReference type="EMBL" id="BAAABV010000005">
    <property type="protein sequence ID" value="GAA0271282.1"/>
    <property type="molecule type" value="Genomic_DNA"/>
</dbReference>
<sequence>MEFFGPWEIQLGELIDLWGTKLTLAGTDNADGEYFPVSGQPLDVAVTGSAWTISVQMARPDDDGGQAWDPRELRRSTRFDRMTGLVVDIESGLPQGDVVGPLYFYMHLVCVCRAPGVAPDPVPNPYDFTLPGRT</sequence>
<evidence type="ECO:0000313" key="2">
    <source>
        <dbReference type="Proteomes" id="UP001501867"/>
    </source>
</evidence>
<name>A0ABN0V204_9ACTN</name>
<dbReference type="RefSeq" id="WP_344151859.1">
    <property type="nucleotide sequence ID" value="NZ_BAAABV010000005.1"/>
</dbReference>